<sequence>MQDLKRANRWIHFGSISKRGMQGERADYKDSVYLILPPNFLNPFLSAYDPNTPKTRANCNETKTLLLEQKLPKEAMYGLNQKGKCSGCEVTRLQRIWGEGAKRSKEEEGWQPRPE</sequence>
<dbReference type="EMBL" id="IACJ01022177">
    <property type="protein sequence ID" value="LAA38864.1"/>
    <property type="molecule type" value="Transcribed_RNA"/>
</dbReference>
<accession>A0A2D4EUF0</accession>
<dbReference type="AlphaFoldDB" id="A0A2D4EUF0"/>
<reference evidence="1" key="1">
    <citation type="submission" date="2017-07" db="EMBL/GenBank/DDBJ databases">
        <authorList>
            <person name="Mikheyev A."/>
            <person name="Grau M."/>
        </authorList>
    </citation>
    <scope>NUCLEOTIDE SEQUENCE</scope>
    <source>
        <tissue evidence="1">Venom_gland</tissue>
    </source>
</reference>
<protein>
    <submittedName>
        <fullName evidence="1">Uncharacterized protein</fullName>
    </submittedName>
</protein>
<name>A0A2D4EUF0_MICCO</name>
<evidence type="ECO:0000313" key="1">
    <source>
        <dbReference type="EMBL" id="LAA38864.1"/>
    </source>
</evidence>
<reference evidence="1" key="2">
    <citation type="submission" date="2017-11" db="EMBL/GenBank/DDBJ databases">
        <title>Coralsnake Venomics: Analyses of Venom Gland Transcriptomes and Proteomes of Six Brazilian Taxa.</title>
        <authorList>
            <person name="Aird S.D."/>
            <person name="Jorge da Silva N."/>
            <person name="Qiu L."/>
            <person name="Villar-Briones A."/>
            <person name="Aparecida-Saddi V."/>
            <person name="Campos-Telles M.P."/>
            <person name="Grau M."/>
            <person name="Mikheyev A.S."/>
        </authorList>
    </citation>
    <scope>NUCLEOTIDE SEQUENCE</scope>
    <source>
        <tissue evidence="1">Venom_gland</tissue>
    </source>
</reference>
<organism evidence="1">
    <name type="scientific">Micrurus corallinus</name>
    <name type="common">Brazilian coral snake</name>
    <dbReference type="NCBI Taxonomy" id="54390"/>
    <lineage>
        <taxon>Eukaryota</taxon>
        <taxon>Metazoa</taxon>
        <taxon>Chordata</taxon>
        <taxon>Craniata</taxon>
        <taxon>Vertebrata</taxon>
        <taxon>Euteleostomi</taxon>
        <taxon>Lepidosauria</taxon>
        <taxon>Squamata</taxon>
        <taxon>Bifurcata</taxon>
        <taxon>Unidentata</taxon>
        <taxon>Episquamata</taxon>
        <taxon>Toxicofera</taxon>
        <taxon>Serpentes</taxon>
        <taxon>Colubroidea</taxon>
        <taxon>Elapidae</taxon>
        <taxon>Elapinae</taxon>
        <taxon>Micrurus</taxon>
    </lineage>
</organism>
<proteinExistence type="predicted"/>